<comment type="caution">
    <text evidence="9">Lacks conserved residue(s) required for the propagation of feature annotation.</text>
</comment>
<keyword evidence="4 9" id="KW-0812">Transmembrane</keyword>
<comment type="similarity">
    <text evidence="1 9 10">Belongs to the peptidase A8 family.</text>
</comment>
<comment type="catalytic activity">
    <reaction evidence="9">
        <text>Release of signal peptides from bacterial membrane prolipoproteins. Hydrolyzes -Xaa-Yaa-Zaa-|-(S,diacylglyceryl)Cys-, in which Xaa is hydrophobic (preferably Leu), and Yaa (Ala or Ser) and Zaa (Gly or Ala) have small, neutral side chains.</text>
        <dbReference type="EC" id="3.4.23.36"/>
    </reaction>
</comment>
<evidence type="ECO:0000313" key="12">
    <source>
        <dbReference type="Proteomes" id="UP001501581"/>
    </source>
</evidence>
<evidence type="ECO:0000256" key="7">
    <source>
        <dbReference type="ARBA" id="ARBA00022989"/>
    </source>
</evidence>
<reference evidence="11 12" key="1">
    <citation type="journal article" date="2019" name="Int. J. Syst. Evol. Microbiol.">
        <title>The Global Catalogue of Microorganisms (GCM) 10K type strain sequencing project: providing services to taxonomists for standard genome sequencing and annotation.</title>
        <authorList>
            <consortium name="The Broad Institute Genomics Platform"/>
            <consortium name="The Broad Institute Genome Sequencing Center for Infectious Disease"/>
            <person name="Wu L."/>
            <person name="Ma J."/>
        </authorList>
    </citation>
    <scope>NUCLEOTIDE SEQUENCE [LARGE SCALE GENOMIC DNA]</scope>
    <source>
        <strain evidence="11 12">JCM 13008</strain>
    </source>
</reference>
<dbReference type="PANTHER" id="PTHR33695">
    <property type="entry name" value="LIPOPROTEIN SIGNAL PEPTIDASE"/>
    <property type="match status" value="1"/>
</dbReference>
<feature type="active site" evidence="9">
    <location>
        <position position="124"/>
    </location>
</feature>
<evidence type="ECO:0000256" key="8">
    <source>
        <dbReference type="ARBA" id="ARBA00023136"/>
    </source>
</evidence>
<dbReference type="InterPro" id="IPR001872">
    <property type="entry name" value="Peptidase_A8"/>
</dbReference>
<evidence type="ECO:0000256" key="3">
    <source>
        <dbReference type="ARBA" id="ARBA00022670"/>
    </source>
</evidence>
<keyword evidence="2 9" id="KW-1003">Cell membrane</keyword>
<feature type="active site" evidence="9">
    <location>
        <position position="110"/>
    </location>
</feature>
<dbReference type="HAMAP" id="MF_00161">
    <property type="entry name" value="LspA"/>
    <property type="match status" value="1"/>
</dbReference>
<feature type="transmembrane region" description="Helical" evidence="9">
    <location>
        <begin position="119"/>
        <end position="139"/>
    </location>
</feature>
<protein>
    <recommendedName>
        <fullName evidence="9">Lipoprotein signal peptidase</fullName>
        <ecNumber evidence="9">3.4.23.36</ecNumber>
    </recommendedName>
    <alternativeName>
        <fullName evidence="9">Prolipoprotein signal peptidase</fullName>
    </alternativeName>
    <alternativeName>
        <fullName evidence="9">Signal peptidase II</fullName>
        <shortName evidence="9">SPase II</shortName>
    </alternativeName>
</protein>
<evidence type="ECO:0000256" key="1">
    <source>
        <dbReference type="ARBA" id="ARBA00006139"/>
    </source>
</evidence>
<keyword evidence="5 9" id="KW-0064">Aspartyl protease</keyword>
<feature type="transmembrane region" description="Helical" evidence="9">
    <location>
        <begin position="43"/>
        <end position="69"/>
    </location>
</feature>
<dbReference type="Proteomes" id="UP001501581">
    <property type="component" value="Unassembled WGS sequence"/>
</dbReference>
<evidence type="ECO:0000256" key="10">
    <source>
        <dbReference type="RuleBase" id="RU004181"/>
    </source>
</evidence>
<comment type="function">
    <text evidence="9">This protein specifically catalyzes the removal of signal peptides from prolipoproteins.</text>
</comment>
<dbReference type="PANTHER" id="PTHR33695:SF1">
    <property type="entry name" value="LIPOPROTEIN SIGNAL PEPTIDASE"/>
    <property type="match status" value="1"/>
</dbReference>
<dbReference type="Pfam" id="PF01252">
    <property type="entry name" value="Peptidase_A8"/>
    <property type="match status" value="1"/>
</dbReference>
<evidence type="ECO:0000256" key="5">
    <source>
        <dbReference type="ARBA" id="ARBA00022750"/>
    </source>
</evidence>
<evidence type="ECO:0000256" key="2">
    <source>
        <dbReference type="ARBA" id="ARBA00022475"/>
    </source>
</evidence>
<comment type="pathway">
    <text evidence="9">Protein modification; lipoprotein biosynthesis (signal peptide cleavage).</text>
</comment>
<dbReference type="EC" id="3.4.23.36" evidence="9"/>
<comment type="subcellular location">
    <subcellularLocation>
        <location evidence="9">Cell membrane</location>
        <topology evidence="9">Multi-pass membrane protein</topology>
    </subcellularLocation>
</comment>
<dbReference type="NCBIfam" id="TIGR00077">
    <property type="entry name" value="lspA"/>
    <property type="match status" value="1"/>
</dbReference>
<dbReference type="PRINTS" id="PR00781">
    <property type="entry name" value="LIPOSIGPTASE"/>
</dbReference>
<organism evidence="11 12">
    <name type="scientific">Nocardioides dubius</name>
    <dbReference type="NCBI Taxonomy" id="317019"/>
    <lineage>
        <taxon>Bacteria</taxon>
        <taxon>Bacillati</taxon>
        <taxon>Actinomycetota</taxon>
        <taxon>Actinomycetes</taxon>
        <taxon>Propionibacteriales</taxon>
        <taxon>Nocardioidaceae</taxon>
        <taxon>Nocardioides</taxon>
    </lineage>
</organism>
<evidence type="ECO:0000313" key="11">
    <source>
        <dbReference type="EMBL" id="GAA1095985.1"/>
    </source>
</evidence>
<sequence>MAVCLIAIDQWVKELSIEKLSGEGRVELLGDWFGLQLVRNPGAAFSMGTSFTEVLSVVATIAAVVVIWLSFKVRSTMWAVGLGFLLAGVVGNLIDRPTREPGFGRGHVIDMFAFPNFPIFNVADICINVAAAIIIIQALRGIRLDGTREESDD</sequence>
<proteinExistence type="inferred from homology"/>
<dbReference type="EMBL" id="BAAALG010000003">
    <property type="protein sequence ID" value="GAA1095985.1"/>
    <property type="molecule type" value="Genomic_DNA"/>
</dbReference>
<name>A0ABN1TNT8_9ACTN</name>
<feature type="transmembrane region" description="Helical" evidence="9">
    <location>
        <begin position="76"/>
        <end position="94"/>
    </location>
</feature>
<evidence type="ECO:0000256" key="6">
    <source>
        <dbReference type="ARBA" id="ARBA00022801"/>
    </source>
</evidence>
<keyword evidence="6 9" id="KW-0378">Hydrolase</keyword>
<keyword evidence="7 9" id="KW-1133">Transmembrane helix</keyword>
<keyword evidence="8 9" id="KW-0472">Membrane</keyword>
<evidence type="ECO:0000256" key="9">
    <source>
        <dbReference type="HAMAP-Rule" id="MF_00161"/>
    </source>
</evidence>
<keyword evidence="12" id="KW-1185">Reference proteome</keyword>
<comment type="caution">
    <text evidence="11">The sequence shown here is derived from an EMBL/GenBank/DDBJ whole genome shotgun (WGS) entry which is preliminary data.</text>
</comment>
<accession>A0ABN1TNT8</accession>
<evidence type="ECO:0000256" key="4">
    <source>
        <dbReference type="ARBA" id="ARBA00022692"/>
    </source>
</evidence>
<keyword evidence="3 9" id="KW-0645">Protease</keyword>
<gene>
    <name evidence="9 11" type="primary">lspA</name>
    <name evidence="11" type="ORF">GCM10009668_10440</name>
</gene>